<protein>
    <submittedName>
        <fullName evidence="2">Uncharacterized protein</fullName>
    </submittedName>
</protein>
<accession>A0A1A0HAN5</accession>
<dbReference type="EMBL" id="LXTC01000003">
    <property type="protein sequence ID" value="OBA21076.1"/>
    <property type="molecule type" value="Genomic_DNA"/>
</dbReference>
<keyword evidence="3" id="KW-1185">Reference proteome</keyword>
<evidence type="ECO:0000313" key="3">
    <source>
        <dbReference type="Proteomes" id="UP000092555"/>
    </source>
</evidence>
<comment type="caution">
    <text evidence="2">The sequence shown here is derived from an EMBL/GenBank/DDBJ whole genome shotgun (WGS) entry which is preliminary data.</text>
</comment>
<name>A0A1A0HAN5_9ASCO</name>
<dbReference type="GeneID" id="30027026"/>
<sequence>MGKGGKGSSGGGHSAGYPSTTGNPSGGGRDNGPRSGNLLQLPAWFFNWPQERVRVWNYVEIIPWFGPFQCRDTLQNYDRLFEQTPNNLAQRKQMFVVQRELFGASLDGSLLNIQKWTHAGYLQVFESSI</sequence>
<organism evidence="2 3">
    <name type="scientific">Metschnikowia bicuspidata var. bicuspidata NRRL YB-4993</name>
    <dbReference type="NCBI Taxonomy" id="869754"/>
    <lineage>
        <taxon>Eukaryota</taxon>
        <taxon>Fungi</taxon>
        <taxon>Dikarya</taxon>
        <taxon>Ascomycota</taxon>
        <taxon>Saccharomycotina</taxon>
        <taxon>Pichiomycetes</taxon>
        <taxon>Metschnikowiaceae</taxon>
        <taxon>Metschnikowia</taxon>
    </lineage>
</organism>
<evidence type="ECO:0000313" key="2">
    <source>
        <dbReference type="EMBL" id="OBA21076.1"/>
    </source>
</evidence>
<feature type="compositionally biased region" description="Gly residues" evidence="1">
    <location>
        <begin position="1"/>
        <end position="14"/>
    </location>
</feature>
<dbReference type="AlphaFoldDB" id="A0A1A0HAN5"/>
<dbReference type="Proteomes" id="UP000092555">
    <property type="component" value="Unassembled WGS sequence"/>
</dbReference>
<gene>
    <name evidence="2" type="ORF">METBIDRAFT_11652</name>
</gene>
<reference evidence="2 3" key="1">
    <citation type="submission" date="2016-05" db="EMBL/GenBank/DDBJ databases">
        <title>Comparative genomics of biotechnologically important yeasts.</title>
        <authorList>
            <consortium name="DOE Joint Genome Institute"/>
            <person name="Riley R."/>
            <person name="Haridas S."/>
            <person name="Wolfe K.H."/>
            <person name="Lopes M.R."/>
            <person name="Hittinger C.T."/>
            <person name="Goker M."/>
            <person name="Salamov A."/>
            <person name="Wisecaver J."/>
            <person name="Long T.M."/>
            <person name="Aerts A.L."/>
            <person name="Barry K."/>
            <person name="Choi C."/>
            <person name="Clum A."/>
            <person name="Coughlan A.Y."/>
            <person name="Deshpande S."/>
            <person name="Douglass A.P."/>
            <person name="Hanson S.J."/>
            <person name="Klenk H.-P."/>
            <person name="LaButti K."/>
            <person name="Lapidus A."/>
            <person name="Lindquist E."/>
            <person name="Lipzen A."/>
            <person name="Meier-kolthoff J.P."/>
            <person name="Ohm R.A."/>
            <person name="Otillar R.P."/>
            <person name="Pangilinan J."/>
            <person name="Peng Y."/>
            <person name="Rokas A."/>
            <person name="Rosa C.A."/>
            <person name="Scheuner C."/>
            <person name="Sibirny A.A."/>
            <person name="Slot J.C."/>
            <person name="Stielow J.B."/>
            <person name="Sun H."/>
            <person name="Kurtzman C.P."/>
            <person name="Blackwell M."/>
            <person name="Grigoriev I.V."/>
            <person name="Jeffries T.W."/>
        </authorList>
    </citation>
    <scope>NUCLEOTIDE SEQUENCE [LARGE SCALE GENOMIC DNA]</scope>
    <source>
        <strain evidence="2 3">NRRL YB-4993</strain>
    </source>
</reference>
<evidence type="ECO:0000256" key="1">
    <source>
        <dbReference type="SAM" id="MobiDB-lite"/>
    </source>
</evidence>
<feature type="region of interest" description="Disordered" evidence="1">
    <location>
        <begin position="1"/>
        <end position="34"/>
    </location>
</feature>
<proteinExistence type="predicted"/>
<dbReference type="RefSeq" id="XP_018711586.1">
    <property type="nucleotide sequence ID" value="XM_018854050.1"/>
</dbReference>